<evidence type="ECO:0008006" key="10">
    <source>
        <dbReference type="Google" id="ProtNLM"/>
    </source>
</evidence>
<comment type="caution">
    <text evidence="8">The sequence shown here is derived from an EMBL/GenBank/DDBJ whole genome shotgun (WGS) entry which is preliminary data.</text>
</comment>
<keyword evidence="3 7" id="KW-1133">Transmembrane helix</keyword>
<evidence type="ECO:0000256" key="4">
    <source>
        <dbReference type="ARBA" id="ARBA00023136"/>
    </source>
</evidence>
<feature type="region of interest" description="Disordered" evidence="6">
    <location>
        <begin position="1"/>
        <end position="29"/>
    </location>
</feature>
<comment type="subcellular location">
    <subcellularLocation>
        <location evidence="1">Membrane</location>
    </subcellularLocation>
</comment>
<dbReference type="InterPro" id="IPR000615">
    <property type="entry name" value="Bestrophin"/>
</dbReference>
<organism evidence="8 9">
    <name type="scientific">Ostreobium quekettii</name>
    <dbReference type="NCBI Taxonomy" id="121088"/>
    <lineage>
        <taxon>Eukaryota</taxon>
        <taxon>Viridiplantae</taxon>
        <taxon>Chlorophyta</taxon>
        <taxon>core chlorophytes</taxon>
        <taxon>Ulvophyceae</taxon>
        <taxon>TCBD clade</taxon>
        <taxon>Bryopsidales</taxon>
        <taxon>Ostreobineae</taxon>
        <taxon>Ostreobiaceae</taxon>
        <taxon>Ostreobium</taxon>
    </lineage>
</organism>
<evidence type="ECO:0000256" key="2">
    <source>
        <dbReference type="ARBA" id="ARBA00022692"/>
    </source>
</evidence>
<dbReference type="OrthoDB" id="567014at2759"/>
<evidence type="ECO:0000256" key="6">
    <source>
        <dbReference type="SAM" id="MobiDB-lite"/>
    </source>
</evidence>
<evidence type="ECO:0000313" key="8">
    <source>
        <dbReference type="EMBL" id="CAD7702411.1"/>
    </source>
</evidence>
<gene>
    <name evidence="8" type="ORF">OSTQU699_LOCUS7768</name>
</gene>
<sequence>MGTREGEPETNASPSRGSSSASDPRPAVEMRELQKTETFVQRSHLRSVLRNRRNVSNVVKRKDSLWQEEPPCIIKYRAEHLHYYGWFPLLALHNFKAMVLSDLYLHLQGLALVGWMVALHTTGLGVPVSDLSTFLRMFGTPYAGAIFNMAMLITFILGLFVTLVVNRWTTIRTAYSKLIGATLDLCMLISAHLNSEDVDDPRTVRARTELTRLLNLGHFLVVSAADAEDRQFKPAHGMKTAIKVIGRSVTKRSKLISMMSDDDDVLWSKKARNIDFFDLVHEGLVNADEWDILKDSENNGLPRFQKVYFWTQSLLHRCMQENFVKSPQIFGMMLGKLNIIVENASQIYSTISSQQMPYPYVHLVSLVVHVYLFVCTTWYGIFLHAGFPTAEKFEGSVDNEEIVVQKGRLEISDNYWTAAWCYAFVMLANVMFQGLLDMHSLLDNPFGTHCAKFPLRAQMSGLMNATRTMLTHSDQMPAAFKDVFPASLDCSQRGGERDGGSFMAKGVAPGQVPSNVSRFADFLHPPSKKAFDYEPSLPIGGKDAAVLDVVNEDET</sequence>
<evidence type="ECO:0000256" key="1">
    <source>
        <dbReference type="ARBA" id="ARBA00004370"/>
    </source>
</evidence>
<dbReference type="GO" id="GO:0005254">
    <property type="term" value="F:chloride channel activity"/>
    <property type="evidence" value="ECO:0007669"/>
    <property type="project" value="InterPro"/>
</dbReference>
<comment type="similarity">
    <text evidence="5">Belongs to the anion channel-forming bestrophin (TC 1.A.46) family. Calcium-sensitive chloride channel subfamily.</text>
</comment>
<keyword evidence="2 7" id="KW-0812">Transmembrane</keyword>
<evidence type="ECO:0000256" key="7">
    <source>
        <dbReference type="SAM" id="Phobius"/>
    </source>
</evidence>
<dbReference type="Proteomes" id="UP000708148">
    <property type="component" value="Unassembled WGS sequence"/>
</dbReference>
<dbReference type="EMBL" id="CAJHUC010001816">
    <property type="protein sequence ID" value="CAD7702411.1"/>
    <property type="molecule type" value="Genomic_DNA"/>
</dbReference>
<feature type="transmembrane region" description="Helical" evidence="7">
    <location>
        <begin position="360"/>
        <end position="381"/>
    </location>
</feature>
<keyword evidence="4 7" id="KW-0472">Membrane</keyword>
<feature type="transmembrane region" description="Helical" evidence="7">
    <location>
        <begin position="415"/>
        <end position="436"/>
    </location>
</feature>
<accession>A0A8S1J827</accession>
<dbReference type="AlphaFoldDB" id="A0A8S1J827"/>
<protein>
    <recommendedName>
        <fullName evidence="10">Bestrophin homolog</fullName>
    </recommendedName>
</protein>
<evidence type="ECO:0000256" key="5">
    <source>
        <dbReference type="ARBA" id="ARBA00034769"/>
    </source>
</evidence>
<dbReference type="InterPro" id="IPR021134">
    <property type="entry name" value="Bestrophin-like"/>
</dbReference>
<dbReference type="PANTHER" id="PTHR10736">
    <property type="entry name" value="BESTROPHIN"/>
    <property type="match status" value="1"/>
</dbReference>
<feature type="compositionally biased region" description="Low complexity" evidence="6">
    <location>
        <begin position="12"/>
        <end position="25"/>
    </location>
</feature>
<dbReference type="PANTHER" id="PTHR10736:SF0">
    <property type="entry name" value="BESTROPHIN HOMOLOG"/>
    <property type="match status" value="1"/>
</dbReference>
<feature type="transmembrane region" description="Helical" evidence="7">
    <location>
        <begin position="142"/>
        <end position="165"/>
    </location>
</feature>
<dbReference type="Pfam" id="PF01062">
    <property type="entry name" value="Bestrophin"/>
    <property type="match status" value="1"/>
</dbReference>
<feature type="transmembrane region" description="Helical" evidence="7">
    <location>
        <begin position="103"/>
        <end position="122"/>
    </location>
</feature>
<keyword evidence="9" id="KW-1185">Reference proteome</keyword>
<evidence type="ECO:0000313" key="9">
    <source>
        <dbReference type="Proteomes" id="UP000708148"/>
    </source>
</evidence>
<name>A0A8S1J827_9CHLO</name>
<dbReference type="GO" id="GO:0016020">
    <property type="term" value="C:membrane"/>
    <property type="evidence" value="ECO:0007669"/>
    <property type="project" value="UniProtKB-SubCell"/>
</dbReference>
<reference evidence="8" key="1">
    <citation type="submission" date="2020-12" db="EMBL/GenBank/DDBJ databases">
        <authorList>
            <person name="Iha C."/>
        </authorList>
    </citation>
    <scope>NUCLEOTIDE SEQUENCE</scope>
</reference>
<proteinExistence type="inferred from homology"/>
<evidence type="ECO:0000256" key="3">
    <source>
        <dbReference type="ARBA" id="ARBA00022989"/>
    </source>
</evidence>